<dbReference type="AlphaFoldDB" id="A0A1V9ZMS2"/>
<dbReference type="Proteomes" id="UP000243579">
    <property type="component" value="Unassembled WGS sequence"/>
</dbReference>
<keyword evidence="2" id="KW-1185">Reference proteome</keyword>
<organism evidence="1 2">
    <name type="scientific">Achlya hypogyna</name>
    <name type="common">Oomycete</name>
    <name type="synonym">Protoachlya hypogyna</name>
    <dbReference type="NCBI Taxonomy" id="1202772"/>
    <lineage>
        <taxon>Eukaryota</taxon>
        <taxon>Sar</taxon>
        <taxon>Stramenopiles</taxon>
        <taxon>Oomycota</taxon>
        <taxon>Saprolegniomycetes</taxon>
        <taxon>Saprolegniales</taxon>
        <taxon>Achlyaceae</taxon>
        <taxon>Achlya</taxon>
    </lineage>
</organism>
<dbReference type="Gene3D" id="3.80.10.10">
    <property type="entry name" value="Ribonuclease Inhibitor"/>
    <property type="match status" value="1"/>
</dbReference>
<dbReference type="InterPro" id="IPR032675">
    <property type="entry name" value="LRR_dom_sf"/>
</dbReference>
<protein>
    <submittedName>
        <fullName evidence="1">Uncharacterized protein</fullName>
    </submittedName>
</protein>
<reference evidence="1 2" key="1">
    <citation type="journal article" date="2014" name="Genome Biol. Evol.">
        <title>The secreted proteins of Achlya hypogyna and Thraustotheca clavata identify the ancestral oomycete secretome and reveal gene acquisitions by horizontal gene transfer.</title>
        <authorList>
            <person name="Misner I."/>
            <person name="Blouin N."/>
            <person name="Leonard G."/>
            <person name="Richards T.A."/>
            <person name="Lane C.E."/>
        </authorList>
    </citation>
    <scope>NUCLEOTIDE SEQUENCE [LARGE SCALE GENOMIC DNA]</scope>
    <source>
        <strain evidence="1 2">ATCC 48635</strain>
    </source>
</reference>
<gene>
    <name evidence="1" type="ORF">ACHHYP_07109</name>
</gene>
<evidence type="ECO:0000313" key="1">
    <source>
        <dbReference type="EMBL" id="OQR99283.1"/>
    </source>
</evidence>
<dbReference type="SUPFAM" id="SSF52047">
    <property type="entry name" value="RNI-like"/>
    <property type="match status" value="1"/>
</dbReference>
<proteinExistence type="predicted"/>
<sequence>MPCHPRRRLEPPALTPEILEIIASCVTDSDTFHALVSALPPAFQAPSLQSWREIETTAALHRVVAVEWPTISLTTRILDDVTLDLIKATFPLRPYVDWDCGIVGRSQMELIQQHFCAQLRSVYIHVNCSVLANDNGTYFRDLLLSCPQLAKLDLRYDNDEVNSTLVAPLLDVLAHPGLESFRLLLPTTDFPHEINASLARQLSIFLRNGRADTLVLENVAVDVDDEGTPDNGGGLGVDGERDHLDVDGESPSHLGRALANCTTLRHLRLHNVALMPTELWASIPETLRDLSVYDNSGEVEVTEGLLHALRRSEDLKELKLSVLLSCRARHLADSLRHLSKLTSLHLAGTRFEISDDEPQGFMREADVGAILEIAQVCPELTHLNLQDHECDDLATIASAILAAGATLRWLNLRQELPNLERLMGALCAASNQPFKVQFARQVQFDTFSRLGLNAHKDTANCVLLL</sequence>
<dbReference type="OrthoDB" id="10402031at2759"/>
<name>A0A1V9ZMS2_ACHHY</name>
<dbReference type="EMBL" id="JNBR01000072">
    <property type="protein sequence ID" value="OQR99283.1"/>
    <property type="molecule type" value="Genomic_DNA"/>
</dbReference>
<accession>A0A1V9ZMS2</accession>
<evidence type="ECO:0000313" key="2">
    <source>
        <dbReference type="Proteomes" id="UP000243579"/>
    </source>
</evidence>
<comment type="caution">
    <text evidence="1">The sequence shown here is derived from an EMBL/GenBank/DDBJ whole genome shotgun (WGS) entry which is preliminary data.</text>
</comment>